<feature type="transmembrane region" description="Helical" evidence="2">
    <location>
        <begin position="66"/>
        <end position="84"/>
    </location>
</feature>
<reference evidence="4 5" key="1">
    <citation type="submission" date="2016-10" db="EMBL/GenBank/DDBJ databases">
        <authorList>
            <person name="de Groot N.N."/>
        </authorList>
    </citation>
    <scope>NUCLEOTIDE SEQUENCE [LARGE SCALE GENOMIC DNA]</scope>
    <source>
        <strain evidence="4 5">DSM 9179</strain>
    </source>
</reference>
<dbReference type="AlphaFoldDB" id="A0A1I0ME61"/>
<sequence>MKNLFSKIRDNIKLIFTRSSSLSPKELKRKKKIRTRGIGYILVSLQAIITIVFLCLLFKLNIIPDKYIVIVIISLFLITIYNIVSQLTKAHIIGKTLAVFLSILLFTGSLYIHQTDSMISSISGTNIQTDYFSIIVLNTDSANSLSNAKDYTFGYNALIDSANSEKVVKKINDELNTNLKTQTCDDWESLGKALYDQNVQAIILNESFRSEIEQRFSDFNEKTKILETIKFETKITKPAKNVVTEPFTIYIGGNDSRNGLDSESTKNDVNIIATFNPETKQVLLVTTPRDYYFKIYSLAEDGIKTDKLTHAGNFGTDAVITTLDNLYGINIDYYARINFSGTVKIVDALGHININSEVDFYTTYETSINKYHFVVGVNGDCDGEKVLAFCRERMAFAALGDNQRGRDQMFALQGLIAKASSPAILTSYAELMDSLSGMFSTNMPQGNISSIIKDMLNDPTPWNVQTYNTTGITDDKYYPSGFYPQTLPAMSVILPDNTSINKAIKLMSKVRNGDVFDVNAFLESATESATTAQ</sequence>
<evidence type="ECO:0000313" key="5">
    <source>
        <dbReference type="Proteomes" id="UP000199701"/>
    </source>
</evidence>
<proteinExistence type="inferred from homology"/>
<dbReference type="Gene3D" id="3.40.190.10">
    <property type="entry name" value="Periplasmic binding protein-like II"/>
    <property type="match status" value="1"/>
</dbReference>
<dbReference type="Gene3D" id="3.40.630.190">
    <property type="entry name" value="LCP protein"/>
    <property type="match status" value="1"/>
</dbReference>
<keyword evidence="2" id="KW-0472">Membrane</keyword>
<evidence type="ECO:0000256" key="1">
    <source>
        <dbReference type="ARBA" id="ARBA00006068"/>
    </source>
</evidence>
<name>A0A1I0ME61_9FIRM</name>
<evidence type="ECO:0000313" key="4">
    <source>
        <dbReference type="EMBL" id="SEV86040.1"/>
    </source>
</evidence>
<keyword evidence="2" id="KW-0812">Transmembrane</keyword>
<keyword evidence="2" id="KW-1133">Transmembrane helix</keyword>
<evidence type="ECO:0000259" key="3">
    <source>
        <dbReference type="Pfam" id="PF03816"/>
    </source>
</evidence>
<comment type="similarity">
    <text evidence="1">Belongs to the LytR/CpsA/Psr (LCP) family.</text>
</comment>
<dbReference type="PANTHER" id="PTHR33392:SF6">
    <property type="entry name" value="POLYISOPRENYL-TEICHOIC ACID--PEPTIDOGLYCAN TEICHOIC ACID TRANSFERASE TAGU"/>
    <property type="match status" value="1"/>
</dbReference>
<feature type="transmembrane region" description="Helical" evidence="2">
    <location>
        <begin position="96"/>
        <end position="113"/>
    </location>
</feature>
<dbReference type="NCBIfam" id="TIGR00350">
    <property type="entry name" value="lytR_cpsA_psr"/>
    <property type="match status" value="1"/>
</dbReference>
<dbReference type="InterPro" id="IPR050922">
    <property type="entry name" value="LytR/CpsA/Psr_CW_biosynth"/>
</dbReference>
<dbReference type="Pfam" id="PF03816">
    <property type="entry name" value="LytR_cpsA_psr"/>
    <property type="match status" value="1"/>
</dbReference>
<dbReference type="STRING" id="99656.SAMN05421659_101404"/>
<feature type="domain" description="Cell envelope-related transcriptional attenuator" evidence="3">
    <location>
        <begin position="267"/>
        <end position="420"/>
    </location>
</feature>
<evidence type="ECO:0000256" key="2">
    <source>
        <dbReference type="SAM" id="Phobius"/>
    </source>
</evidence>
<feature type="transmembrane region" description="Helical" evidence="2">
    <location>
        <begin position="38"/>
        <end position="60"/>
    </location>
</feature>
<organism evidence="4 5">
    <name type="scientific">[Clostridium] fimetarium</name>
    <dbReference type="NCBI Taxonomy" id="99656"/>
    <lineage>
        <taxon>Bacteria</taxon>
        <taxon>Bacillati</taxon>
        <taxon>Bacillota</taxon>
        <taxon>Clostridia</taxon>
        <taxon>Lachnospirales</taxon>
        <taxon>Lachnospiraceae</taxon>
    </lineage>
</organism>
<dbReference type="RefSeq" id="WP_092450029.1">
    <property type="nucleotide sequence ID" value="NZ_FOJI01000001.1"/>
</dbReference>
<dbReference type="PANTHER" id="PTHR33392">
    <property type="entry name" value="POLYISOPRENYL-TEICHOIC ACID--PEPTIDOGLYCAN TEICHOIC ACID TRANSFERASE TAGU"/>
    <property type="match status" value="1"/>
</dbReference>
<dbReference type="InterPro" id="IPR004474">
    <property type="entry name" value="LytR_CpsA_psr"/>
</dbReference>
<dbReference type="EMBL" id="FOJI01000001">
    <property type="protein sequence ID" value="SEV86040.1"/>
    <property type="molecule type" value="Genomic_DNA"/>
</dbReference>
<keyword evidence="5" id="KW-1185">Reference proteome</keyword>
<gene>
    <name evidence="4" type="ORF">SAMN05421659_101404</name>
</gene>
<dbReference type="Proteomes" id="UP000199701">
    <property type="component" value="Unassembled WGS sequence"/>
</dbReference>
<accession>A0A1I0ME61</accession>
<protein>
    <submittedName>
        <fullName evidence="4">Cell envelope-related function transcriptional attenuator common domain-containing protein</fullName>
    </submittedName>
</protein>
<dbReference type="OrthoDB" id="27330at2"/>